<feature type="transmembrane region" description="Helical" evidence="8">
    <location>
        <begin position="104"/>
        <end position="126"/>
    </location>
</feature>
<evidence type="ECO:0000256" key="4">
    <source>
        <dbReference type="ARBA" id="ARBA00022475"/>
    </source>
</evidence>
<evidence type="ECO:0000313" key="9">
    <source>
        <dbReference type="EMBL" id="BBB25960.1"/>
    </source>
</evidence>
<evidence type="ECO:0000256" key="1">
    <source>
        <dbReference type="ARBA" id="ARBA00004651"/>
    </source>
</evidence>
<dbReference type="Pfam" id="PF01925">
    <property type="entry name" value="TauE"/>
    <property type="match status" value="1"/>
</dbReference>
<dbReference type="RefSeq" id="WP_019621566.1">
    <property type="nucleotide sequence ID" value="NZ_AP014545.1"/>
</dbReference>
<evidence type="ECO:0000256" key="7">
    <source>
        <dbReference type="ARBA" id="ARBA00023136"/>
    </source>
</evidence>
<evidence type="ECO:0000256" key="5">
    <source>
        <dbReference type="ARBA" id="ARBA00022692"/>
    </source>
</evidence>
<comment type="similarity">
    <text evidence="2 8">Belongs to the 4-toluene sulfonate uptake permease (TSUP) (TC 2.A.102) family.</text>
</comment>
<dbReference type="Proteomes" id="UP000595663">
    <property type="component" value="Chromosome"/>
</dbReference>
<gene>
    <name evidence="9" type="ORF">AMJAP_1365</name>
</gene>
<feature type="transmembrane region" description="Helical" evidence="8">
    <location>
        <begin position="6"/>
        <end position="26"/>
    </location>
</feature>
<keyword evidence="7 8" id="KW-0472">Membrane</keyword>
<proteinExistence type="inferred from homology"/>
<keyword evidence="6 8" id="KW-1133">Transmembrane helix</keyword>
<keyword evidence="10" id="KW-1185">Reference proteome</keyword>
<sequence length="248" mass="26454">MPVTDPLMLLIISLTFMLAGMVKGVTGMGLPTVTLAILTVVSDLPTAMVLLLIPSFCTNLWQACRGGEMGNIVRRCWAFLLPATLLIPLGGVSLSFIDTSYLSLLLGVVLISYAVISLFGLTLVIGDDKQRWAGPLCGAVNGILTGMTGSFVVPGVIYLQGIGLNRTQLIQAMGMLFTLSTLALGISLGDNALLSEQQMILSALGLIPAIAGMLIGQRIRRRLSEQLFRRLFFTALLLLGGYILLTIV</sequence>
<organism evidence="9 10">
    <name type="scientific">Amphritea japonica ATCC BAA-1530</name>
    <dbReference type="NCBI Taxonomy" id="1278309"/>
    <lineage>
        <taxon>Bacteria</taxon>
        <taxon>Pseudomonadati</taxon>
        <taxon>Pseudomonadota</taxon>
        <taxon>Gammaproteobacteria</taxon>
        <taxon>Oceanospirillales</taxon>
        <taxon>Oceanospirillaceae</taxon>
        <taxon>Amphritea</taxon>
    </lineage>
</organism>
<dbReference type="AlphaFoldDB" id="A0A7R6SS86"/>
<dbReference type="GO" id="GO:0005886">
    <property type="term" value="C:plasma membrane"/>
    <property type="evidence" value="ECO:0007669"/>
    <property type="project" value="UniProtKB-SubCell"/>
</dbReference>
<dbReference type="EMBL" id="AP014545">
    <property type="protein sequence ID" value="BBB25960.1"/>
    <property type="molecule type" value="Genomic_DNA"/>
</dbReference>
<protein>
    <recommendedName>
        <fullName evidence="8">Probable membrane transporter protein</fullName>
    </recommendedName>
</protein>
<feature type="transmembrane region" description="Helical" evidence="8">
    <location>
        <begin position="33"/>
        <end position="53"/>
    </location>
</feature>
<dbReference type="PANTHER" id="PTHR30269">
    <property type="entry name" value="TRANSMEMBRANE PROTEIN YFCA"/>
    <property type="match status" value="1"/>
</dbReference>
<dbReference type="InterPro" id="IPR052017">
    <property type="entry name" value="TSUP"/>
</dbReference>
<dbReference type="InterPro" id="IPR002781">
    <property type="entry name" value="TM_pro_TauE-like"/>
</dbReference>
<evidence type="ECO:0000256" key="8">
    <source>
        <dbReference type="RuleBase" id="RU363041"/>
    </source>
</evidence>
<feature type="transmembrane region" description="Helical" evidence="8">
    <location>
        <begin position="199"/>
        <end position="215"/>
    </location>
</feature>
<evidence type="ECO:0000313" key="10">
    <source>
        <dbReference type="Proteomes" id="UP000595663"/>
    </source>
</evidence>
<accession>A0A7R6SS86</accession>
<dbReference type="PANTHER" id="PTHR30269:SF32">
    <property type="entry name" value="MEMBRANE TRANSPORTER PROTEIN-RELATED"/>
    <property type="match status" value="1"/>
</dbReference>
<reference evidence="9 10" key="1">
    <citation type="journal article" date="2008" name="Int. J. Syst. Evol. Microbiol.">
        <title>Amphritea japonica sp. nov. and Amphritea balenae sp. nov., isolated from the sediment adjacent to sperm whale carcasses off Kagoshima, Japan.</title>
        <authorList>
            <person name="Miyazaki M."/>
            <person name="Nogi Y."/>
            <person name="Fujiwara Y."/>
            <person name="Kawato M."/>
            <person name="Nagahama T."/>
            <person name="Kubokawa K."/>
            <person name="Horikoshi K."/>
        </authorList>
    </citation>
    <scope>NUCLEOTIDE SEQUENCE [LARGE SCALE GENOMIC DNA]</scope>
    <source>
        <strain evidence="9 10">ATCC BAA-1530</strain>
    </source>
</reference>
<dbReference type="OrthoDB" id="9800873at2"/>
<evidence type="ECO:0000256" key="2">
    <source>
        <dbReference type="ARBA" id="ARBA00009142"/>
    </source>
</evidence>
<keyword evidence="5 8" id="KW-0812">Transmembrane</keyword>
<feature type="transmembrane region" description="Helical" evidence="8">
    <location>
        <begin position="169"/>
        <end position="187"/>
    </location>
</feature>
<feature type="transmembrane region" description="Helical" evidence="8">
    <location>
        <begin position="77"/>
        <end position="97"/>
    </location>
</feature>
<keyword evidence="4 8" id="KW-1003">Cell membrane</keyword>
<keyword evidence="3" id="KW-0813">Transport</keyword>
<feature type="transmembrane region" description="Helical" evidence="8">
    <location>
        <begin position="132"/>
        <end position="157"/>
    </location>
</feature>
<comment type="subcellular location">
    <subcellularLocation>
        <location evidence="1 8">Cell membrane</location>
        <topology evidence="1 8">Multi-pass membrane protein</topology>
    </subcellularLocation>
</comment>
<evidence type="ECO:0000256" key="6">
    <source>
        <dbReference type="ARBA" id="ARBA00022989"/>
    </source>
</evidence>
<dbReference type="KEGG" id="ajp:AMJAP_1365"/>
<name>A0A7R6SS86_9GAMM</name>
<feature type="transmembrane region" description="Helical" evidence="8">
    <location>
        <begin position="227"/>
        <end position="247"/>
    </location>
</feature>
<evidence type="ECO:0000256" key="3">
    <source>
        <dbReference type="ARBA" id="ARBA00022448"/>
    </source>
</evidence>